<sequence>MMTRSITHPLPYWKRSSHPQYRAQSSLMAPQAPNKGLRHCKTGGEVVLGPEDEAFIYDLGVGHNLVPLKSPRAQRHEGNRMHQCIGPGAIRRPSRRRRLPVIVGVLPAG</sequence>
<gene>
    <name evidence="1" type="ORF">QO002_001181</name>
</gene>
<evidence type="ECO:0000313" key="1">
    <source>
        <dbReference type="EMBL" id="MDQ0319043.1"/>
    </source>
</evidence>
<accession>A0ABU0BMA6</accession>
<keyword evidence="2" id="KW-1185">Reference proteome</keyword>
<organism evidence="1 2">
    <name type="scientific">Pararhizobium capsulatum DSM 1112</name>
    <dbReference type="NCBI Taxonomy" id="1121113"/>
    <lineage>
        <taxon>Bacteria</taxon>
        <taxon>Pseudomonadati</taxon>
        <taxon>Pseudomonadota</taxon>
        <taxon>Alphaproteobacteria</taxon>
        <taxon>Hyphomicrobiales</taxon>
        <taxon>Rhizobiaceae</taxon>
        <taxon>Rhizobium/Agrobacterium group</taxon>
        <taxon>Pararhizobium</taxon>
    </lineage>
</organism>
<name>A0ABU0BMA6_9HYPH</name>
<proteinExistence type="predicted"/>
<comment type="caution">
    <text evidence="1">The sequence shown here is derived from an EMBL/GenBank/DDBJ whole genome shotgun (WGS) entry which is preliminary data.</text>
</comment>
<reference evidence="1 2" key="1">
    <citation type="submission" date="2023-07" db="EMBL/GenBank/DDBJ databases">
        <title>Genomic Encyclopedia of Type Strains, Phase IV (KMG-IV): sequencing the most valuable type-strain genomes for metagenomic binning, comparative biology and taxonomic classification.</title>
        <authorList>
            <person name="Goeker M."/>
        </authorList>
    </citation>
    <scope>NUCLEOTIDE SEQUENCE [LARGE SCALE GENOMIC DNA]</scope>
    <source>
        <strain evidence="1 2">DSM 1112</strain>
    </source>
</reference>
<evidence type="ECO:0000313" key="2">
    <source>
        <dbReference type="Proteomes" id="UP001230207"/>
    </source>
</evidence>
<dbReference type="EMBL" id="JAUSVF010000001">
    <property type="protein sequence ID" value="MDQ0319043.1"/>
    <property type="molecule type" value="Genomic_DNA"/>
</dbReference>
<protein>
    <submittedName>
        <fullName evidence="1">Uncharacterized protein</fullName>
    </submittedName>
</protein>
<dbReference type="Proteomes" id="UP001230207">
    <property type="component" value="Unassembled WGS sequence"/>
</dbReference>